<comment type="similarity">
    <text evidence="2">Belongs to the glycosyl hydrolase 3 family.</text>
</comment>
<dbReference type="InterPro" id="IPR017853">
    <property type="entry name" value="GH"/>
</dbReference>
<dbReference type="Proteomes" id="UP001320544">
    <property type="component" value="Chromosome"/>
</dbReference>
<proteinExistence type="inferred from homology"/>
<dbReference type="InterPro" id="IPR001764">
    <property type="entry name" value="Glyco_hydro_3_N"/>
</dbReference>
<keyword evidence="5" id="KW-0326">Glycosidase</keyword>
<accession>A0ABN6ME08</accession>
<comment type="catalytic activity">
    <reaction evidence="1">
        <text>Hydrolysis of terminal non-reducing N-acetyl-D-hexosamine residues in N-acetyl-beta-D-hexosaminides.</text>
        <dbReference type="EC" id="3.2.1.52"/>
    </reaction>
</comment>
<keyword evidence="7" id="KW-0732">Signal</keyword>
<dbReference type="Pfam" id="PF00933">
    <property type="entry name" value="Glyco_hydro_3"/>
    <property type="match status" value="1"/>
</dbReference>
<gene>
    <name evidence="9" type="ORF">CE91St30_08010</name>
</gene>
<sequence>MALRATSKNRKGRIGQKAVFIAACALIACAASLVSCSFASVPDDPSETADKPAIETEAPNTTEPAAPPNTQKPAPEPTIEEQAAERVSVMTLEQKVAQMFMVTPEAITGVDAATQAGAATESALAEYPVGGIVYFQKNLIDPDQTKTMIANTQAYSQEASGLPAFIAVDEEGGTVKRIADNPGFDIEDVGNMADTGATGDPSQAKTAAETVAAYLADLGFNLNLAPDADICGDPSTDVMALRSFGGDPQTVAEMVEAQVEGFESSGMLCSAKHFPGIGGVMGDSHKGAIVSDKTLDELRAWELVPFEAAIAADVPFVMVGHLSLPTALGTDIPASINAAVVTDLLRDELGFGGIIITDAMEMGAVGDFCTADQAGIAAIEAGVDMVLMPSDFPAAYQGVIDAVNDGRIPESRIDESTARIVKAKLEYLGA</sequence>
<dbReference type="PROSITE" id="PS51257">
    <property type="entry name" value="PROKAR_LIPOPROTEIN"/>
    <property type="match status" value="1"/>
</dbReference>
<evidence type="ECO:0000256" key="3">
    <source>
        <dbReference type="ARBA" id="ARBA00012663"/>
    </source>
</evidence>
<organism evidence="9 10">
    <name type="scientific">Raoultibacter timonensis</name>
    <dbReference type="NCBI Taxonomy" id="1907662"/>
    <lineage>
        <taxon>Bacteria</taxon>
        <taxon>Bacillati</taxon>
        <taxon>Actinomycetota</taxon>
        <taxon>Coriobacteriia</taxon>
        <taxon>Eggerthellales</taxon>
        <taxon>Eggerthellaceae</taxon>
        <taxon>Raoultibacter</taxon>
    </lineage>
</organism>
<feature type="signal peptide" evidence="7">
    <location>
        <begin position="1"/>
        <end position="30"/>
    </location>
</feature>
<name>A0ABN6ME08_9ACTN</name>
<keyword evidence="4 9" id="KW-0378">Hydrolase</keyword>
<evidence type="ECO:0000256" key="6">
    <source>
        <dbReference type="SAM" id="MobiDB-lite"/>
    </source>
</evidence>
<evidence type="ECO:0000256" key="5">
    <source>
        <dbReference type="ARBA" id="ARBA00023295"/>
    </source>
</evidence>
<evidence type="ECO:0000256" key="2">
    <source>
        <dbReference type="ARBA" id="ARBA00005336"/>
    </source>
</evidence>
<evidence type="ECO:0000313" key="10">
    <source>
        <dbReference type="Proteomes" id="UP001320544"/>
    </source>
</evidence>
<dbReference type="InterPro" id="IPR036962">
    <property type="entry name" value="Glyco_hydro_3_N_sf"/>
</dbReference>
<dbReference type="EMBL" id="AP025564">
    <property type="protein sequence ID" value="BDE95468.1"/>
    <property type="molecule type" value="Genomic_DNA"/>
</dbReference>
<evidence type="ECO:0000256" key="4">
    <source>
        <dbReference type="ARBA" id="ARBA00022801"/>
    </source>
</evidence>
<dbReference type="SUPFAM" id="SSF51445">
    <property type="entry name" value="(Trans)glycosidases"/>
    <property type="match status" value="1"/>
</dbReference>
<evidence type="ECO:0000256" key="1">
    <source>
        <dbReference type="ARBA" id="ARBA00001231"/>
    </source>
</evidence>
<protein>
    <recommendedName>
        <fullName evidence="3">beta-N-acetylhexosaminidase</fullName>
        <ecNumber evidence="3">3.2.1.52</ecNumber>
    </recommendedName>
</protein>
<feature type="domain" description="Glycoside hydrolase family 3 N-terminal" evidence="8">
    <location>
        <begin position="91"/>
        <end position="422"/>
    </location>
</feature>
<evidence type="ECO:0000256" key="7">
    <source>
        <dbReference type="SAM" id="SignalP"/>
    </source>
</evidence>
<dbReference type="EC" id="3.2.1.52" evidence="3"/>
<feature type="region of interest" description="Disordered" evidence="6">
    <location>
        <begin position="57"/>
        <end position="79"/>
    </location>
</feature>
<dbReference type="RefSeq" id="WP_244411835.1">
    <property type="nucleotide sequence ID" value="NZ_AP025564.1"/>
</dbReference>
<dbReference type="PANTHER" id="PTHR30480:SF13">
    <property type="entry name" value="BETA-HEXOSAMINIDASE"/>
    <property type="match status" value="1"/>
</dbReference>
<evidence type="ECO:0000259" key="8">
    <source>
        <dbReference type="Pfam" id="PF00933"/>
    </source>
</evidence>
<keyword evidence="10" id="KW-1185">Reference proteome</keyword>
<dbReference type="PANTHER" id="PTHR30480">
    <property type="entry name" value="BETA-HEXOSAMINIDASE-RELATED"/>
    <property type="match status" value="1"/>
</dbReference>
<feature type="chain" id="PRO_5047082455" description="beta-N-acetylhexosaminidase" evidence="7">
    <location>
        <begin position="31"/>
        <end position="430"/>
    </location>
</feature>
<dbReference type="GO" id="GO:0016787">
    <property type="term" value="F:hydrolase activity"/>
    <property type="evidence" value="ECO:0007669"/>
    <property type="project" value="UniProtKB-KW"/>
</dbReference>
<reference evidence="9 10" key="1">
    <citation type="submission" date="2022-01" db="EMBL/GenBank/DDBJ databases">
        <title>Novel bile acid biosynthetic pathways are enriched in the microbiome of centenarians.</title>
        <authorList>
            <person name="Sato Y."/>
            <person name="Atarashi K."/>
            <person name="Plichta R.D."/>
            <person name="Arai Y."/>
            <person name="Sasajima S."/>
            <person name="Kearney M.S."/>
            <person name="Suda W."/>
            <person name="Takeshita K."/>
            <person name="Sasaki T."/>
            <person name="Okamoto S."/>
            <person name="Skelly N.A."/>
            <person name="Okamura Y."/>
            <person name="Vlamakis H."/>
            <person name="Li Y."/>
            <person name="Tanoue T."/>
            <person name="Takei H."/>
            <person name="Nittono H."/>
            <person name="Narushima S."/>
            <person name="Irie J."/>
            <person name="Itoh H."/>
            <person name="Moriya K."/>
            <person name="Sugiura Y."/>
            <person name="Suematsu M."/>
            <person name="Moritoki N."/>
            <person name="Shibata S."/>
            <person name="Littman R.D."/>
            <person name="Fischbach A.M."/>
            <person name="Uwamino Y."/>
            <person name="Inoue T."/>
            <person name="Honda A."/>
            <person name="Hattori M."/>
            <person name="Murai T."/>
            <person name="Xavier J.R."/>
            <person name="Hirose N."/>
            <person name="Honda K."/>
        </authorList>
    </citation>
    <scope>NUCLEOTIDE SEQUENCE [LARGE SCALE GENOMIC DNA]</scope>
    <source>
        <strain evidence="9 10">CE91-St30</strain>
    </source>
</reference>
<evidence type="ECO:0000313" key="9">
    <source>
        <dbReference type="EMBL" id="BDE95468.1"/>
    </source>
</evidence>
<dbReference type="InterPro" id="IPR050226">
    <property type="entry name" value="NagZ_Beta-hexosaminidase"/>
</dbReference>
<dbReference type="Gene3D" id="3.20.20.300">
    <property type="entry name" value="Glycoside hydrolase, family 3, N-terminal domain"/>
    <property type="match status" value="1"/>
</dbReference>